<keyword evidence="3" id="KW-1185">Reference proteome</keyword>
<proteinExistence type="predicted"/>
<dbReference type="EMBL" id="BRYB01004713">
    <property type="protein sequence ID" value="GMI35533.1"/>
    <property type="molecule type" value="Genomic_DNA"/>
</dbReference>
<feature type="signal peptide" evidence="1">
    <location>
        <begin position="1"/>
        <end position="17"/>
    </location>
</feature>
<gene>
    <name evidence="2" type="ORF">TeGR_g6934</name>
</gene>
<sequence>MKFALLALLAVATRTNAGTDCAVGTSYDFADSGCDTMSAALVDAITADACASDSEACLTTALTQTAMGCEYTATMGACAAASCSSDAVEAYQTALDAQLAGIEGSTGTFTCTGAAGRTAVGVAAAAAAATVAAFL</sequence>
<evidence type="ECO:0000313" key="2">
    <source>
        <dbReference type="EMBL" id="GMI35533.1"/>
    </source>
</evidence>
<dbReference type="Proteomes" id="UP001165060">
    <property type="component" value="Unassembled WGS sequence"/>
</dbReference>
<protein>
    <recommendedName>
        <fullName evidence="4">Antifreeze protein</fullName>
    </recommendedName>
</protein>
<name>A0ABQ6MYJ0_9STRA</name>
<comment type="caution">
    <text evidence="2">The sequence shown here is derived from an EMBL/GenBank/DDBJ whole genome shotgun (WGS) entry which is preliminary data.</text>
</comment>
<organism evidence="2 3">
    <name type="scientific">Tetraparma gracilis</name>
    <dbReference type="NCBI Taxonomy" id="2962635"/>
    <lineage>
        <taxon>Eukaryota</taxon>
        <taxon>Sar</taxon>
        <taxon>Stramenopiles</taxon>
        <taxon>Ochrophyta</taxon>
        <taxon>Bolidophyceae</taxon>
        <taxon>Parmales</taxon>
        <taxon>Triparmaceae</taxon>
        <taxon>Tetraparma</taxon>
    </lineage>
</organism>
<evidence type="ECO:0008006" key="4">
    <source>
        <dbReference type="Google" id="ProtNLM"/>
    </source>
</evidence>
<evidence type="ECO:0000313" key="3">
    <source>
        <dbReference type="Proteomes" id="UP001165060"/>
    </source>
</evidence>
<accession>A0ABQ6MYJ0</accession>
<keyword evidence="1" id="KW-0732">Signal</keyword>
<evidence type="ECO:0000256" key="1">
    <source>
        <dbReference type="SAM" id="SignalP"/>
    </source>
</evidence>
<reference evidence="2 3" key="1">
    <citation type="journal article" date="2023" name="Commun. Biol.">
        <title>Genome analysis of Parmales, the sister group of diatoms, reveals the evolutionary specialization of diatoms from phago-mixotrophs to photoautotrophs.</title>
        <authorList>
            <person name="Ban H."/>
            <person name="Sato S."/>
            <person name="Yoshikawa S."/>
            <person name="Yamada K."/>
            <person name="Nakamura Y."/>
            <person name="Ichinomiya M."/>
            <person name="Sato N."/>
            <person name="Blanc-Mathieu R."/>
            <person name="Endo H."/>
            <person name="Kuwata A."/>
            <person name="Ogata H."/>
        </authorList>
    </citation>
    <scope>NUCLEOTIDE SEQUENCE [LARGE SCALE GENOMIC DNA]</scope>
</reference>
<feature type="chain" id="PRO_5046418468" description="Antifreeze protein" evidence="1">
    <location>
        <begin position="18"/>
        <end position="135"/>
    </location>
</feature>